<feature type="transmembrane region" description="Helical" evidence="1">
    <location>
        <begin position="331"/>
        <end position="351"/>
    </location>
</feature>
<reference evidence="2 3" key="1">
    <citation type="journal article" date="2018" name="Genome Biol. Evol.">
        <title>Multiple Roots of Fruiting Body Formation in Amoebozoa.</title>
        <authorList>
            <person name="Hillmann F."/>
            <person name="Forbes G."/>
            <person name="Novohradska S."/>
            <person name="Ferling I."/>
            <person name="Riege K."/>
            <person name="Groth M."/>
            <person name="Westermann M."/>
            <person name="Marz M."/>
            <person name="Spaller T."/>
            <person name="Winckler T."/>
            <person name="Schaap P."/>
            <person name="Glockner G."/>
        </authorList>
    </citation>
    <scope>NUCLEOTIDE SEQUENCE [LARGE SCALE GENOMIC DNA]</scope>
    <source>
        <strain evidence="2 3">Jena</strain>
    </source>
</reference>
<feature type="transmembrane region" description="Helical" evidence="1">
    <location>
        <begin position="308"/>
        <end position="324"/>
    </location>
</feature>
<feature type="transmembrane region" description="Helical" evidence="1">
    <location>
        <begin position="142"/>
        <end position="164"/>
    </location>
</feature>
<dbReference type="InParanoid" id="A0A2P6NYB9"/>
<feature type="transmembrane region" description="Helical" evidence="1">
    <location>
        <begin position="266"/>
        <end position="288"/>
    </location>
</feature>
<feature type="transmembrane region" description="Helical" evidence="1">
    <location>
        <begin position="407"/>
        <end position="428"/>
    </location>
</feature>
<accession>A0A2P6NYB9</accession>
<name>A0A2P6NYB9_9EUKA</name>
<evidence type="ECO:0008006" key="4">
    <source>
        <dbReference type="Google" id="ProtNLM"/>
    </source>
</evidence>
<feature type="transmembrane region" description="Helical" evidence="1">
    <location>
        <begin position="41"/>
        <end position="62"/>
    </location>
</feature>
<comment type="caution">
    <text evidence="2">The sequence shown here is derived from an EMBL/GenBank/DDBJ whole genome shotgun (WGS) entry which is preliminary data.</text>
</comment>
<gene>
    <name evidence="2" type="ORF">PROFUN_00390</name>
</gene>
<evidence type="ECO:0000256" key="1">
    <source>
        <dbReference type="SAM" id="Phobius"/>
    </source>
</evidence>
<feature type="transmembrane region" description="Helical" evidence="1">
    <location>
        <begin position="363"/>
        <end position="386"/>
    </location>
</feature>
<keyword evidence="1" id="KW-0472">Membrane</keyword>
<keyword evidence="1" id="KW-1133">Transmembrane helix</keyword>
<feature type="transmembrane region" description="Helical" evidence="1">
    <location>
        <begin position="205"/>
        <end position="223"/>
    </location>
</feature>
<keyword evidence="3" id="KW-1185">Reference proteome</keyword>
<sequence length="440" mass="48681">MKDYDSESAPLFGNGSHPITNSYETEVAPIIDEKDLEKHDVYWECMFVTLPIFSGYACLFALRHDVMVLLNITDNNSTEAYWFGVASSLVYLGNLIFRLGHNLVFAFATPRFRVLISMVSMIVAIGIIASMFLILGSAHSRLWMVFLAYGLGGLGIGTFESNLLASLVPIGKENKFWAILGIPIGVNLITIGGYALIGVGVPTGWIYFATFIALFVGLAAFLVRIFRRAGEAHAVDLLPYLKKLFAVRSKHELSDTLQLRSWAPPIVWPSIALMFDMFFVALLSPGGLIQNVHPSKSSMHFSAFGSDLPFRTYMICYSILFFLGDMSSRKIFYNAAFVFPPFFLILSVIGGEEKMLIWCADGIGIFLVTNVAEIVFFAGFMAAFANGSMYAQASRRIDLVVPKKQHLIALSFWLFIGDIGSVAGSLLMQSLSGLYTHYRG</sequence>
<keyword evidence="1" id="KW-0812">Transmembrane</keyword>
<dbReference type="Proteomes" id="UP000241769">
    <property type="component" value="Unassembled WGS sequence"/>
</dbReference>
<protein>
    <recommendedName>
        <fullName evidence="4">Major facilitator superfamily (MFS) profile domain-containing protein</fullName>
    </recommendedName>
</protein>
<dbReference type="AlphaFoldDB" id="A0A2P6NYB9"/>
<feature type="transmembrane region" description="Helical" evidence="1">
    <location>
        <begin position="112"/>
        <end position="136"/>
    </location>
</feature>
<feature type="transmembrane region" description="Helical" evidence="1">
    <location>
        <begin position="82"/>
        <end position="100"/>
    </location>
</feature>
<evidence type="ECO:0000313" key="2">
    <source>
        <dbReference type="EMBL" id="PRP88922.1"/>
    </source>
</evidence>
<dbReference type="EMBL" id="MDYQ01000007">
    <property type="protein sequence ID" value="PRP88922.1"/>
    <property type="molecule type" value="Genomic_DNA"/>
</dbReference>
<feature type="transmembrane region" description="Helical" evidence="1">
    <location>
        <begin position="176"/>
        <end position="199"/>
    </location>
</feature>
<proteinExistence type="predicted"/>
<organism evidence="2 3">
    <name type="scientific">Planoprotostelium fungivorum</name>
    <dbReference type="NCBI Taxonomy" id="1890364"/>
    <lineage>
        <taxon>Eukaryota</taxon>
        <taxon>Amoebozoa</taxon>
        <taxon>Evosea</taxon>
        <taxon>Variosea</taxon>
        <taxon>Cavosteliida</taxon>
        <taxon>Cavosteliaceae</taxon>
        <taxon>Planoprotostelium</taxon>
    </lineage>
</organism>
<dbReference type="OrthoDB" id="409243at2759"/>
<evidence type="ECO:0000313" key="3">
    <source>
        <dbReference type="Proteomes" id="UP000241769"/>
    </source>
</evidence>